<protein>
    <submittedName>
        <fullName evidence="1">Uncharacterized protein</fullName>
    </submittedName>
</protein>
<gene>
    <name evidence="1" type="ORF">Sipo8835_00130</name>
</gene>
<evidence type="ECO:0000313" key="2">
    <source>
        <dbReference type="Proteomes" id="UP000318720"/>
    </source>
</evidence>
<accession>A0AAE9B394</accession>
<dbReference type="EMBL" id="SPAZ01000003">
    <property type="protein sequence ID" value="TQE40253.1"/>
    <property type="molecule type" value="Genomic_DNA"/>
</dbReference>
<sequence length="123" mass="13624">MTEPRTITLPTVDHCPVTLEEPSWCRGHADHHPGTYRTDLTHYGIEHRLTFNGTELFRLMLAQTPYAGPASRETCAYVEQSGYTGSLTPVGMYDLAAALDHAAENMREFADQLATLLDGGEDQ</sequence>
<evidence type="ECO:0000313" key="1">
    <source>
        <dbReference type="EMBL" id="TQE40253.1"/>
    </source>
</evidence>
<dbReference type="RefSeq" id="WP_141580232.1">
    <property type="nucleotide sequence ID" value="NZ_SPAZ01000003.1"/>
</dbReference>
<dbReference type="Pfam" id="PF21848">
    <property type="entry name" value="DUF6907"/>
    <property type="match status" value="1"/>
</dbReference>
<reference evidence="1 2" key="1">
    <citation type="submission" date="2019-03" db="EMBL/GenBank/DDBJ databases">
        <title>Comparative genomic analyses of the sweetpotato soil rot pathogen, Streptomyces ipomoeae.</title>
        <authorList>
            <person name="Ruschel Soares N."/>
            <person name="Badger J.H."/>
            <person name="Huguet-Tapia J.C."/>
            <person name="Clark C.A."/>
            <person name="Pettis G.S."/>
        </authorList>
    </citation>
    <scope>NUCLEOTIDE SEQUENCE [LARGE SCALE GENOMIC DNA]</scope>
    <source>
        <strain evidence="1 2">88-35</strain>
    </source>
</reference>
<dbReference type="InterPro" id="IPR054202">
    <property type="entry name" value="DUF6907"/>
</dbReference>
<dbReference type="Proteomes" id="UP000318720">
    <property type="component" value="Unassembled WGS sequence"/>
</dbReference>
<name>A0AAE9B394_9ACTN</name>
<comment type="caution">
    <text evidence="1">The sequence shown here is derived from an EMBL/GenBank/DDBJ whole genome shotgun (WGS) entry which is preliminary data.</text>
</comment>
<dbReference type="AlphaFoldDB" id="A0AAE9B394"/>
<proteinExistence type="predicted"/>
<organism evidence="1 2">
    <name type="scientific">Streptomyces ipomoeae</name>
    <dbReference type="NCBI Taxonomy" id="103232"/>
    <lineage>
        <taxon>Bacteria</taxon>
        <taxon>Bacillati</taxon>
        <taxon>Actinomycetota</taxon>
        <taxon>Actinomycetes</taxon>
        <taxon>Kitasatosporales</taxon>
        <taxon>Streptomycetaceae</taxon>
        <taxon>Streptomyces</taxon>
    </lineage>
</organism>